<dbReference type="PANTHER" id="PTHR30126">
    <property type="entry name" value="HTH-TYPE TRANSCRIPTIONAL REGULATOR"/>
    <property type="match status" value="1"/>
</dbReference>
<reference evidence="6 7" key="1">
    <citation type="journal article" date="2022" name="Res Sq">
        <title>Evolution of multicellular longitudinally dividing oral cavity symbionts (Neisseriaceae).</title>
        <authorList>
            <person name="Nyongesa S."/>
            <person name="Weber P."/>
            <person name="Bernet E."/>
            <person name="Pullido F."/>
            <person name="Nieckarz M."/>
            <person name="Delaby M."/>
            <person name="Nieves C."/>
            <person name="Viehboeck T."/>
            <person name="Krause N."/>
            <person name="Rivera-Millot A."/>
            <person name="Nakamura A."/>
            <person name="Vischer N."/>
            <person name="VanNieuwenhze M."/>
            <person name="Brun Y."/>
            <person name="Cava F."/>
            <person name="Bulgheresi S."/>
            <person name="Veyrier F."/>
        </authorList>
    </citation>
    <scope>NUCLEOTIDE SEQUENCE [LARGE SCALE GENOMIC DNA]</scope>
    <source>
        <strain evidence="6 7">CCUG 63373m</strain>
    </source>
</reference>
<dbReference type="Gene3D" id="3.40.190.290">
    <property type="match status" value="1"/>
</dbReference>
<keyword evidence="3" id="KW-0238">DNA-binding</keyword>
<proteinExistence type="inferred from homology"/>
<dbReference type="PROSITE" id="PS50931">
    <property type="entry name" value="HTH_LYSR"/>
    <property type="match status" value="1"/>
</dbReference>
<dbReference type="CDD" id="cd05466">
    <property type="entry name" value="PBP2_LTTR_substrate"/>
    <property type="match status" value="1"/>
</dbReference>
<dbReference type="Pfam" id="PF00126">
    <property type="entry name" value="HTH_1"/>
    <property type="match status" value="1"/>
</dbReference>
<dbReference type="EMBL" id="CP091508">
    <property type="protein sequence ID" value="UOO81348.1"/>
    <property type="molecule type" value="Genomic_DNA"/>
</dbReference>
<dbReference type="Proteomes" id="UP000829817">
    <property type="component" value="Chromosome"/>
</dbReference>
<name>A0ABY4DQM1_9NEIS</name>
<dbReference type="SUPFAM" id="SSF46785">
    <property type="entry name" value="Winged helix' DNA-binding domain"/>
    <property type="match status" value="1"/>
</dbReference>
<dbReference type="SUPFAM" id="SSF53850">
    <property type="entry name" value="Periplasmic binding protein-like II"/>
    <property type="match status" value="1"/>
</dbReference>
<evidence type="ECO:0000313" key="6">
    <source>
        <dbReference type="EMBL" id="UOO81348.1"/>
    </source>
</evidence>
<dbReference type="PANTHER" id="PTHR30126:SF2">
    <property type="entry name" value="HTH-TYPE TRANSCRIPTIONAL REGULATOR YJIE"/>
    <property type="match status" value="1"/>
</dbReference>
<accession>A0ABY4DQM1</accession>
<dbReference type="InterPro" id="IPR005119">
    <property type="entry name" value="LysR_subst-bd"/>
</dbReference>
<dbReference type="InterPro" id="IPR000847">
    <property type="entry name" value="LysR_HTH_N"/>
</dbReference>
<evidence type="ECO:0000259" key="5">
    <source>
        <dbReference type="PROSITE" id="PS50931"/>
    </source>
</evidence>
<sequence length="308" mass="34165">MQNSHNLELAWLQDCLALAEKRHFSQAAAARYVTQSAFSRRIQALEAWVGTPLFARNRRHVALTPAGDYFCRHAPEVIQAVGKLRDEALAIADNKPPQVVIAATHALSFSFFPELLRRNHQLAQAGAFRLLSDTYHACERSLLQGEAQFLLCHYHAGMHSRLTENRFAHLCLGRERLIPYSKIAAGRPQWRIGGAEKIPYLSFSNESGIGRIIADSAAFRRVEPHLVRVFTADLAATLLAMVNGGEGVAWLPQSLAQQDVANGRIAPAGDDPSLWLPLDIRLYRAQTELPAAVEQLWQSFAAQQAGVF</sequence>
<keyword evidence="7" id="KW-1185">Reference proteome</keyword>
<evidence type="ECO:0000256" key="1">
    <source>
        <dbReference type="ARBA" id="ARBA00009437"/>
    </source>
</evidence>
<dbReference type="Pfam" id="PF03466">
    <property type="entry name" value="LysR_substrate"/>
    <property type="match status" value="1"/>
</dbReference>
<keyword evidence="4" id="KW-0804">Transcription</keyword>
<feature type="domain" description="HTH lysR-type" evidence="5">
    <location>
        <begin position="7"/>
        <end position="64"/>
    </location>
</feature>
<dbReference type="RefSeq" id="WP_244784416.1">
    <property type="nucleotide sequence ID" value="NZ_CP091508.1"/>
</dbReference>
<dbReference type="InterPro" id="IPR036388">
    <property type="entry name" value="WH-like_DNA-bd_sf"/>
</dbReference>
<organism evidence="6 7">
    <name type="scientific">Uruburuella testudinis</name>
    <dbReference type="NCBI Taxonomy" id="1282863"/>
    <lineage>
        <taxon>Bacteria</taxon>
        <taxon>Pseudomonadati</taxon>
        <taxon>Pseudomonadota</taxon>
        <taxon>Betaproteobacteria</taxon>
        <taxon>Neisseriales</taxon>
        <taxon>Neisseriaceae</taxon>
        <taxon>Uruburuella</taxon>
    </lineage>
</organism>
<evidence type="ECO:0000256" key="3">
    <source>
        <dbReference type="ARBA" id="ARBA00023125"/>
    </source>
</evidence>
<evidence type="ECO:0000313" key="7">
    <source>
        <dbReference type="Proteomes" id="UP000829817"/>
    </source>
</evidence>
<keyword evidence="2" id="KW-0805">Transcription regulation</keyword>
<evidence type="ECO:0000256" key="4">
    <source>
        <dbReference type="ARBA" id="ARBA00023163"/>
    </source>
</evidence>
<evidence type="ECO:0000256" key="2">
    <source>
        <dbReference type="ARBA" id="ARBA00023015"/>
    </source>
</evidence>
<dbReference type="PRINTS" id="PR00039">
    <property type="entry name" value="HTHLYSR"/>
</dbReference>
<protein>
    <submittedName>
        <fullName evidence="6">LysR substrate-binding domain-containing protein</fullName>
    </submittedName>
</protein>
<gene>
    <name evidence="6" type="ORF">LVJ83_10295</name>
</gene>
<dbReference type="Gene3D" id="1.10.10.10">
    <property type="entry name" value="Winged helix-like DNA-binding domain superfamily/Winged helix DNA-binding domain"/>
    <property type="match status" value="1"/>
</dbReference>
<comment type="similarity">
    <text evidence="1">Belongs to the LysR transcriptional regulatory family.</text>
</comment>
<dbReference type="InterPro" id="IPR036390">
    <property type="entry name" value="WH_DNA-bd_sf"/>
</dbReference>